<gene>
    <name evidence="3" type="ORF">NBM05_07255</name>
</gene>
<keyword evidence="4" id="KW-1185">Reference proteome</keyword>
<evidence type="ECO:0000256" key="1">
    <source>
        <dbReference type="SAM" id="Coils"/>
    </source>
</evidence>
<evidence type="ECO:0000256" key="2">
    <source>
        <dbReference type="SAM" id="MobiDB-lite"/>
    </source>
</evidence>
<dbReference type="RefSeq" id="WP_254166181.1">
    <property type="nucleotide sequence ID" value="NZ_JANAFB010000014.1"/>
</dbReference>
<accession>A0A9X2HJ37</accession>
<reference evidence="3" key="1">
    <citation type="submission" date="2022-06" db="EMBL/GenBank/DDBJ databases">
        <title>Rothia sp. isolated from sandalwood seedling.</title>
        <authorList>
            <person name="Tuikhar N."/>
            <person name="Kirdat K."/>
            <person name="Thorat V."/>
            <person name="Swetha P."/>
            <person name="Padma S."/>
            <person name="Sundararaj R."/>
            <person name="Yadav A."/>
        </authorList>
    </citation>
    <scope>NUCLEOTIDE SEQUENCE</scope>
    <source>
        <strain evidence="3">AR01</strain>
    </source>
</reference>
<feature type="region of interest" description="Disordered" evidence="2">
    <location>
        <begin position="289"/>
        <end position="322"/>
    </location>
</feature>
<dbReference type="AlphaFoldDB" id="A0A9X2HJ37"/>
<feature type="coiled-coil region" evidence="1">
    <location>
        <begin position="158"/>
        <end position="213"/>
    </location>
</feature>
<dbReference type="Proteomes" id="UP001139502">
    <property type="component" value="Unassembled WGS sequence"/>
</dbReference>
<comment type="caution">
    <text evidence="3">The sequence shown here is derived from an EMBL/GenBank/DDBJ whole genome shotgun (WGS) entry which is preliminary data.</text>
</comment>
<protein>
    <submittedName>
        <fullName evidence="3">Uncharacterized protein</fullName>
    </submittedName>
</protein>
<dbReference type="EMBL" id="JANAFB010000014">
    <property type="protein sequence ID" value="MCP3425808.1"/>
    <property type="molecule type" value="Genomic_DNA"/>
</dbReference>
<organism evidence="3 4">
    <name type="scientific">Rothia santali</name>
    <dbReference type="NCBI Taxonomy" id="2949643"/>
    <lineage>
        <taxon>Bacteria</taxon>
        <taxon>Bacillati</taxon>
        <taxon>Actinomycetota</taxon>
        <taxon>Actinomycetes</taxon>
        <taxon>Micrococcales</taxon>
        <taxon>Micrococcaceae</taxon>
        <taxon>Rothia</taxon>
    </lineage>
</organism>
<feature type="compositionally biased region" description="Low complexity" evidence="2">
    <location>
        <begin position="289"/>
        <end position="311"/>
    </location>
</feature>
<evidence type="ECO:0000313" key="4">
    <source>
        <dbReference type="Proteomes" id="UP001139502"/>
    </source>
</evidence>
<proteinExistence type="predicted"/>
<sequence>MSLLPGMEEAGLYPGLVPGEAVDAVDAVDAVLGALEEREGAPSPAEYEEWDRLAARVVESQDRVEALLAARQRCHEVVPMLMRAQNTISRTARQLGGVRGTEQALEEELRAAEAEHRAAWDRTSELSDVIAAHLGAAPGVVRRTVTLGRAGPPWRARLEELRDRRAETQRTEEASRARRDALQRELSRARADAEALREELQESAATVRSLQDELAAYPHRRHAVDQEWLAGDWQEDTASAPWLDAEVQAARVEAYRSAARLHGLVLRLQTAEVRAGLLLARELLGAGAEQAPDAAAAGEDAAPDAAAAGRDAASRPHRPAGT</sequence>
<keyword evidence="1" id="KW-0175">Coiled coil</keyword>
<name>A0A9X2HJ37_9MICC</name>
<evidence type="ECO:0000313" key="3">
    <source>
        <dbReference type="EMBL" id="MCP3425808.1"/>
    </source>
</evidence>